<dbReference type="AlphaFoldDB" id="A0A8J9YV29"/>
<keyword evidence="3" id="KW-1185">Reference proteome</keyword>
<name>A0A8J9YV29_BRALA</name>
<feature type="region of interest" description="Disordered" evidence="1">
    <location>
        <begin position="564"/>
        <end position="598"/>
    </location>
</feature>
<reference evidence="2" key="1">
    <citation type="submission" date="2022-01" db="EMBL/GenBank/DDBJ databases">
        <authorList>
            <person name="Braso-Vives M."/>
        </authorList>
    </citation>
    <scope>NUCLEOTIDE SEQUENCE</scope>
</reference>
<feature type="compositionally biased region" description="Acidic residues" evidence="1">
    <location>
        <begin position="567"/>
        <end position="576"/>
    </location>
</feature>
<proteinExistence type="predicted"/>
<protein>
    <submittedName>
        <fullName evidence="2">Hypp6584 protein</fullName>
    </submittedName>
</protein>
<feature type="compositionally biased region" description="Polar residues" evidence="1">
    <location>
        <begin position="401"/>
        <end position="421"/>
    </location>
</feature>
<feature type="region of interest" description="Disordered" evidence="1">
    <location>
        <begin position="623"/>
        <end position="654"/>
    </location>
</feature>
<feature type="compositionally biased region" description="Basic and acidic residues" evidence="1">
    <location>
        <begin position="422"/>
        <end position="433"/>
    </location>
</feature>
<feature type="region of interest" description="Disordered" evidence="1">
    <location>
        <begin position="401"/>
        <end position="433"/>
    </location>
</feature>
<evidence type="ECO:0000313" key="2">
    <source>
        <dbReference type="EMBL" id="CAH1242333.1"/>
    </source>
</evidence>
<sequence length="708" mass="80514">MLYRRSKKWKHLKDGMFRTGHQGKPVRPAGSLKLLLPRTFLLPAINSYFIAQQGVLDLFRNEDNANPDDRVQAMERDAFGVGLDYLITEKKLNDWDCDVALLTYNHTNKDVFKVGTEAGERFLQNNPQVEWGFHYSAVSERNNLNHKPLNLKDQVTNLLNDKWHLDSEDNEYKRTKKRVHKRKLSAFKIFDPKNLPANRVARAQYGREELDTVLDHFCPAGRQPLVNRDGCRNEWMPFKELVRANYPNATFRSLVIHIKTQHAAYLPETAKLLQAVAVVPSEAVETVYPPKRLEVGQIVAVPYKERLFVASELRAWLLFYSLPIMLHFLPTKYYENYALLVTGLYILLKDSITEAELQTADDLLKQFVEGYGKLYGGSTYRTDTVRPKLKAMGMDVSDTLVSSRSQEAESTVPSSRRLSFSKSEKERLNSEKETQKLESILVEEGYYVRCQVEGADYVPCRQPITNPGAEKKLLDFLHKTVVYKKAENYIHRWNNIIGRRHPVLWHFMRKMKDEQRLVEVKLASARRDFPKTLTIKGKTQSSTLVLDPAKLQTALHRVVKAAKAGESEDERFEEEAEKARGSIGGHGRGQPTTPGALPARYHHVAPGVPTSATGLHLWWGARTPPGQEATKGTTHEIWRPNPRGMARSEGGATTATRWAITRRIATSPREASSDTAYPSGDDEDWALLNLANRPTADVGVDDLFEDKP</sequence>
<gene>
    <name evidence="2" type="primary">Hypp6584</name>
    <name evidence="2" type="ORF">BLAG_LOCUS5633</name>
</gene>
<evidence type="ECO:0000256" key="1">
    <source>
        <dbReference type="SAM" id="MobiDB-lite"/>
    </source>
</evidence>
<dbReference type="PANTHER" id="PTHR46579">
    <property type="entry name" value="F5/8 TYPE C DOMAIN-CONTAINING PROTEIN-RELATED"/>
    <property type="match status" value="1"/>
</dbReference>
<dbReference type="OrthoDB" id="10062362at2759"/>
<dbReference type="Proteomes" id="UP000838412">
    <property type="component" value="Chromosome 12"/>
</dbReference>
<accession>A0A8J9YV29</accession>
<dbReference type="PANTHER" id="PTHR46579:SF1">
    <property type="entry name" value="F5_8 TYPE C DOMAIN-CONTAINING PROTEIN"/>
    <property type="match status" value="1"/>
</dbReference>
<evidence type="ECO:0000313" key="3">
    <source>
        <dbReference type="Proteomes" id="UP000838412"/>
    </source>
</evidence>
<organism evidence="2 3">
    <name type="scientific">Branchiostoma lanceolatum</name>
    <name type="common">Common lancelet</name>
    <name type="synonym">Amphioxus lanceolatum</name>
    <dbReference type="NCBI Taxonomy" id="7740"/>
    <lineage>
        <taxon>Eukaryota</taxon>
        <taxon>Metazoa</taxon>
        <taxon>Chordata</taxon>
        <taxon>Cephalochordata</taxon>
        <taxon>Leptocardii</taxon>
        <taxon>Amphioxiformes</taxon>
        <taxon>Branchiostomatidae</taxon>
        <taxon>Branchiostoma</taxon>
    </lineage>
</organism>
<dbReference type="EMBL" id="OV696697">
    <property type="protein sequence ID" value="CAH1242333.1"/>
    <property type="molecule type" value="Genomic_DNA"/>
</dbReference>